<gene>
    <name evidence="2" type="ORF">J437_LFUL001001</name>
</gene>
<evidence type="ECO:0000313" key="3">
    <source>
        <dbReference type="Proteomes" id="UP000792457"/>
    </source>
</evidence>
<organism evidence="2 3">
    <name type="scientific">Ladona fulva</name>
    <name type="common">Scarce chaser dragonfly</name>
    <name type="synonym">Libellula fulva</name>
    <dbReference type="NCBI Taxonomy" id="123851"/>
    <lineage>
        <taxon>Eukaryota</taxon>
        <taxon>Metazoa</taxon>
        <taxon>Ecdysozoa</taxon>
        <taxon>Arthropoda</taxon>
        <taxon>Hexapoda</taxon>
        <taxon>Insecta</taxon>
        <taxon>Pterygota</taxon>
        <taxon>Palaeoptera</taxon>
        <taxon>Odonata</taxon>
        <taxon>Epiprocta</taxon>
        <taxon>Anisoptera</taxon>
        <taxon>Libelluloidea</taxon>
        <taxon>Libellulidae</taxon>
        <taxon>Ladona</taxon>
    </lineage>
</organism>
<keyword evidence="3" id="KW-1185">Reference proteome</keyword>
<evidence type="ECO:0000313" key="2">
    <source>
        <dbReference type="EMBL" id="KAG8233590.1"/>
    </source>
</evidence>
<feature type="region of interest" description="Disordered" evidence="1">
    <location>
        <begin position="230"/>
        <end position="257"/>
    </location>
</feature>
<evidence type="ECO:0000256" key="1">
    <source>
        <dbReference type="SAM" id="MobiDB-lite"/>
    </source>
</evidence>
<proteinExistence type="predicted"/>
<feature type="compositionally biased region" description="Basic and acidic residues" evidence="1">
    <location>
        <begin position="240"/>
        <end position="257"/>
    </location>
</feature>
<dbReference type="EMBL" id="KZ308731">
    <property type="protein sequence ID" value="KAG8233590.1"/>
    <property type="molecule type" value="Genomic_DNA"/>
</dbReference>
<accession>A0A8K0KEU4</accession>
<dbReference type="AlphaFoldDB" id="A0A8K0KEU4"/>
<dbReference type="PANTHER" id="PTHR36943:SF1">
    <property type="entry name" value="CCHC-TYPE DOMAIN-CONTAINING PROTEIN"/>
    <property type="match status" value="1"/>
</dbReference>
<feature type="compositionally biased region" description="Basic and acidic residues" evidence="1">
    <location>
        <begin position="32"/>
        <end position="47"/>
    </location>
</feature>
<feature type="region of interest" description="Disordered" evidence="1">
    <location>
        <begin position="26"/>
        <end position="47"/>
    </location>
</feature>
<dbReference type="Proteomes" id="UP000792457">
    <property type="component" value="Unassembled WGS sequence"/>
</dbReference>
<reference evidence="2" key="1">
    <citation type="submission" date="2013-04" db="EMBL/GenBank/DDBJ databases">
        <authorList>
            <person name="Qu J."/>
            <person name="Murali S.C."/>
            <person name="Bandaranaike D."/>
            <person name="Bellair M."/>
            <person name="Blankenburg K."/>
            <person name="Chao H."/>
            <person name="Dinh H."/>
            <person name="Doddapaneni H."/>
            <person name="Downs B."/>
            <person name="Dugan-Rocha S."/>
            <person name="Elkadiri S."/>
            <person name="Gnanaolivu R.D."/>
            <person name="Hernandez B."/>
            <person name="Javaid M."/>
            <person name="Jayaseelan J.C."/>
            <person name="Lee S."/>
            <person name="Li M."/>
            <person name="Ming W."/>
            <person name="Munidasa M."/>
            <person name="Muniz J."/>
            <person name="Nguyen L."/>
            <person name="Ongeri F."/>
            <person name="Osuji N."/>
            <person name="Pu L.-L."/>
            <person name="Puazo M."/>
            <person name="Qu C."/>
            <person name="Quiroz J."/>
            <person name="Raj R."/>
            <person name="Weissenberger G."/>
            <person name="Xin Y."/>
            <person name="Zou X."/>
            <person name="Han Y."/>
            <person name="Richards S."/>
            <person name="Worley K."/>
            <person name="Muzny D."/>
            <person name="Gibbs R."/>
        </authorList>
    </citation>
    <scope>NUCLEOTIDE SEQUENCE</scope>
    <source>
        <strain evidence="2">Sampled in the wild</strain>
    </source>
</reference>
<comment type="caution">
    <text evidence="2">The sequence shown here is derived from an EMBL/GenBank/DDBJ whole genome shotgun (WGS) entry which is preliminary data.</text>
</comment>
<dbReference type="OrthoDB" id="6776947at2759"/>
<reference evidence="2" key="2">
    <citation type="submission" date="2017-10" db="EMBL/GenBank/DDBJ databases">
        <title>Ladona fulva Genome sequencing and assembly.</title>
        <authorList>
            <person name="Murali S."/>
            <person name="Richards S."/>
            <person name="Bandaranaike D."/>
            <person name="Bellair M."/>
            <person name="Blankenburg K."/>
            <person name="Chao H."/>
            <person name="Dinh H."/>
            <person name="Doddapaneni H."/>
            <person name="Dugan-Rocha S."/>
            <person name="Elkadiri S."/>
            <person name="Gnanaolivu R."/>
            <person name="Hernandez B."/>
            <person name="Skinner E."/>
            <person name="Javaid M."/>
            <person name="Lee S."/>
            <person name="Li M."/>
            <person name="Ming W."/>
            <person name="Munidasa M."/>
            <person name="Muniz J."/>
            <person name="Nguyen L."/>
            <person name="Hughes D."/>
            <person name="Osuji N."/>
            <person name="Pu L.-L."/>
            <person name="Puazo M."/>
            <person name="Qu C."/>
            <person name="Quiroz J."/>
            <person name="Raj R."/>
            <person name="Weissenberger G."/>
            <person name="Xin Y."/>
            <person name="Zou X."/>
            <person name="Han Y."/>
            <person name="Worley K."/>
            <person name="Muzny D."/>
            <person name="Gibbs R."/>
        </authorList>
    </citation>
    <scope>NUCLEOTIDE SEQUENCE</scope>
    <source>
        <strain evidence="2">Sampled in the wild</strain>
    </source>
</reference>
<dbReference type="PANTHER" id="PTHR36943">
    <property type="entry name" value="CCHC-TYPE DOMAIN-CONTAINING PROTEIN"/>
    <property type="match status" value="1"/>
</dbReference>
<protein>
    <submittedName>
        <fullName evidence="2">Uncharacterized protein</fullName>
    </submittedName>
</protein>
<sequence length="257" mass="29219">MEHTENEVQGSESVAQAVLKVLGIRSKGSKVQKSDQDSRSSRPKECGRCGCRMDKGKIVQPRMQNATIKKRFKKGKPKWKIVKCIHNEGSSENGEASDSDKLGSVTTVHRIVQRAKILVHQWASLKMEFDTGAAQSIVRKGLWVKLGSPRLEPAGQLMAYSSKALDIMGQSWVYVRYRKQSLRLPMVVLNQEDKPLFGLQWIQAFKMRSGVTDDKPTPIVVNQQQEIEVQESQLPQQQLREQDLRPRPEVETQSRRK</sequence>
<name>A0A8K0KEU4_LADFU</name>